<dbReference type="Gene3D" id="3.40.50.1820">
    <property type="entry name" value="alpha/beta hydrolase"/>
    <property type="match status" value="1"/>
</dbReference>
<dbReference type="SUPFAM" id="SSF53474">
    <property type="entry name" value="alpha/beta-Hydrolases"/>
    <property type="match status" value="1"/>
</dbReference>
<comment type="caution">
    <text evidence="1">The sequence shown here is derived from an EMBL/GenBank/DDBJ whole genome shotgun (WGS) entry which is preliminary data.</text>
</comment>
<gene>
    <name evidence="1" type="ORF">UT61_C0037G0007</name>
</gene>
<dbReference type="AlphaFoldDB" id="A0A0G0PLF3"/>
<dbReference type="Proteomes" id="UP000034793">
    <property type="component" value="Unassembled WGS sequence"/>
</dbReference>
<organism evidence="1 2">
    <name type="scientific">Candidatus Woesebacteria bacterium GW2011_GWA1_39_8</name>
    <dbReference type="NCBI Taxonomy" id="1618552"/>
    <lineage>
        <taxon>Bacteria</taxon>
        <taxon>Candidatus Woeseibacteriota</taxon>
    </lineage>
</organism>
<dbReference type="Pfam" id="PF06821">
    <property type="entry name" value="Ser_hydrolase"/>
    <property type="match status" value="1"/>
</dbReference>
<evidence type="ECO:0008006" key="3">
    <source>
        <dbReference type="Google" id="ProtNLM"/>
    </source>
</evidence>
<dbReference type="GO" id="GO:0016787">
    <property type="term" value="F:hydrolase activity"/>
    <property type="evidence" value="ECO:0007669"/>
    <property type="project" value="InterPro"/>
</dbReference>
<protein>
    <recommendedName>
        <fullName evidence="3">Alpha/beta hydrolase</fullName>
    </recommendedName>
</protein>
<dbReference type="InterPro" id="IPR010662">
    <property type="entry name" value="RBBP9/YdeN"/>
</dbReference>
<dbReference type="InterPro" id="IPR029058">
    <property type="entry name" value="AB_hydrolase_fold"/>
</dbReference>
<evidence type="ECO:0000313" key="2">
    <source>
        <dbReference type="Proteomes" id="UP000034793"/>
    </source>
</evidence>
<name>A0A0G0PLF3_9BACT</name>
<dbReference type="EMBL" id="LBXL01000037">
    <property type="protein sequence ID" value="KKR29034.1"/>
    <property type="molecule type" value="Genomic_DNA"/>
</dbReference>
<evidence type="ECO:0000313" key="1">
    <source>
        <dbReference type="EMBL" id="KKR29034.1"/>
    </source>
</evidence>
<reference evidence="1 2" key="1">
    <citation type="journal article" date="2015" name="Nature">
        <title>rRNA introns, odd ribosomes, and small enigmatic genomes across a large radiation of phyla.</title>
        <authorList>
            <person name="Brown C.T."/>
            <person name="Hug L.A."/>
            <person name="Thomas B.C."/>
            <person name="Sharon I."/>
            <person name="Castelle C.J."/>
            <person name="Singh A."/>
            <person name="Wilkins M.J."/>
            <person name="Williams K.H."/>
            <person name="Banfield J.F."/>
        </authorList>
    </citation>
    <scope>NUCLEOTIDE SEQUENCE [LARGE SCALE GENOMIC DNA]</scope>
</reference>
<accession>A0A0G0PLF3</accession>
<proteinExistence type="predicted"/>
<sequence>MKTVILPGLSEHNREWAEEIASQMNVGHEVIVHNWRHWLEGGSLSLKSELEKILGEIADDEINIIAKSVGVFVALNLIPKISSQVNKVILCGIASVVAEDRYALVESTLAKIPVENILCIQNENDKFVPYAEAEKFYHSVEPKLKVISKPRSDHNYPYPEDFQKFIA</sequence>